<feature type="compositionally biased region" description="Basic residues" evidence="6">
    <location>
        <begin position="60"/>
        <end position="71"/>
    </location>
</feature>
<dbReference type="Pfam" id="PF00069">
    <property type="entry name" value="Pkinase"/>
    <property type="match status" value="1"/>
</dbReference>
<gene>
    <name evidence="8" type="ORF">HHI36_016086</name>
</gene>
<dbReference type="Proteomes" id="UP001516400">
    <property type="component" value="Unassembled WGS sequence"/>
</dbReference>
<dbReference type="Gene3D" id="1.10.510.10">
    <property type="entry name" value="Transferase(Phosphotransferase) domain 1"/>
    <property type="match status" value="1"/>
</dbReference>
<dbReference type="PROSITE" id="PS00108">
    <property type="entry name" value="PROTEIN_KINASE_ST"/>
    <property type="match status" value="1"/>
</dbReference>
<dbReference type="PANTHER" id="PTHR24355">
    <property type="entry name" value="G PROTEIN-COUPLED RECEPTOR KINASE/RIBOSOMAL PROTEIN S6 KINASE"/>
    <property type="match status" value="1"/>
</dbReference>
<keyword evidence="2" id="KW-0808">Transferase</keyword>
<dbReference type="PANTHER" id="PTHR24355:SF1">
    <property type="entry name" value="RIBOSOMAL PROTEIN S6 KINASE-RELATED PROTEIN"/>
    <property type="match status" value="1"/>
</dbReference>
<dbReference type="InterPro" id="IPR000719">
    <property type="entry name" value="Prot_kinase_dom"/>
</dbReference>
<evidence type="ECO:0000256" key="4">
    <source>
        <dbReference type="ARBA" id="ARBA00022777"/>
    </source>
</evidence>
<keyword evidence="9" id="KW-1185">Reference proteome</keyword>
<keyword evidence="1" id="KW-0723">Serine/threonine-protein kinase</keyword>
<dbReference type="InterPro" id="IPR045270">
    <property type="entry name" value="STKc_AGC"/>
</dbReference>
<keyword evidence="5" id="KW-0067">ATP-binding</keyword>
<evidence type="ECO:0000259" key="7">
    <source>
        <dbReference type="PROSITE" id="PS50011"/>
    </source>
</evidence>
<evidence type="ECO:0000256" key="6">
    <source>
        <dbReference type="SAM" id="MobiDB-lite"/>
    </source>
</evidence>
<name>A0ABD2N7F7_9CUCU</name>
<protein>
    <recommendedName>
        <fullName evidence="7">Protein kinase domain-containing protein</fullName>
    </recommendedName>
</protein>
<proteinExistence type="predicted"/>
<sequence>MGNKNPKVFVYNSGSVDGNYSDKGNDFSQAYVQPCSNLSERSFDSTSSYQTAHSNFSGKRHCLKLSRHRSKSSNSKSTYDPSKTYWPVRQLESCFLPEFSVIAATNEDKFKIIKEISEGSYSKVYKVRQTDNGKFYALKVLSKSQVVSEDLVDQVKEEVNILKLCSHHPFIVSFLLCWQSKRSLYIVNDYIKGGELFDLLQLYYTLPVCLVKLYVAQIALALDFLHNAGVIHRDVKSENILLDCDGNVQLTDFGLSKWLSLGKSTNTICGTSEYMAPEIWTQETYNHAVDWWSLGILASLMLTGKVSFNEAIFSISLDKNP</sequence>
<dbReference type="GO" id="GO:0004674">
    <property type="term" value="F:protein serine/threonine kinase activity"/>
    <property type="evidence" value="ECO:0007669"/>
    <property type="project" value="UniProtKB-KW"/>
</dbReference>
<feature type="region of interest" description="Disordered" evidence="6">
    <location>
        <begin position="60"/>
        <end position="81"/>
    </location>
</feature>
<evidence type="ECO:0000256" key="1">
    <source>
        <dbReference type="ARBA" id="ARBA00022527"/>
    </source>
</evidence>
<feature type="compositionally biased region" description="Low complexity" evidence="6">
    <location>
        <begin position="72"/>
        <end position="81"/>
    </location>
</feature>
<organism evidence="8 9">
    <name type="scientific">Cryptolaemus montrouzieri</name>
    <dbReference type="NCBI Taxonomy" id="559131"/>
    <lineage>
        <taxon>Eukaryota</taxon>
        <taxon>Metazoa</taxon>
        <taxon>Ecdysozoa</taxon>
        <taxon>Arthropoda</taxon>
        <taxon>Hexapoda</taxon>
        <taxon>Insecta</taxon>
        <taxon>Pterygota</taxon>
        <taxon>Neoptera</taxon>
        <taxon>Endopterygota</taxon>
        <taxon>Coleoptera</taxon>
        <taxon>Polyphaga</taxon>
        <taxon>Cucujiformia</taxon>
        <taxon>Coccinelloidea</taxon>
        <taxon>Coccinellidae</taxon>
        <taxon>Scymninae</taxon>
        <taxon>Scymnini</taxon>
        <taxon>Cryptolaemus</taxon>
    </lineage>
</organism>
<evidence type="ECO:0000313" key="8">
    <source>
        <dbReference type="EMBL" id="KAL3274710.1"/>
    </source>
</evidence>
<dbReference type="SUPFAM" id="SSF56112">
    <property type="entry name" value="Protein kinase-like (PK-like)"/>
    <property type="match status" value="1"/>
</dbReference>
<feature type="domain" description="Protein kinase" evidence="7">
    <location>
        <begin position="110"/>
        <end position="321"/>
    </location>
</feature>
<dbReference type="Gene3D" id="3.30.200.20">
    <property type="entry name" value="Phosphorylase Kinase, domain 1"/>
    <property type="match status" value="1"/>
</dbReference>
<accession>A0ABD2N7F7</accession>
<dbReference type="GO" id="GO:0005524">
    <property type="term" value="F:ATP binding"/>
    <property type="evidence" value="ECO:0007669"/>
    <property type="project" value="UniProtKB-KW"/>
</dbReference>
<dbReference type="SMART" id="SM00220">
    <property type="entry name" value="S_TKc"/>
    <property type="match status" value="1"/>
</dbReference>
<evidence type="ECO:0000256" key="2">
    <source>
        <dbReference type="ARBA" id="ARBA00022679"/>
    </source>
</evidence>
<dbReference type="InterPro" id="IPR011009">
    <property type="entry name" value="Kinase-like_dom_sf"/>
</dbReference>
<evidence type="ECO:0000256" key="5">
    <source>
        <dbReference type="ARBA" id="ARBA00022840"/>
    </source>
</evidence>
<dbReference type="CDD" id="cd05123">
    <property type="entry name" value="STKc_AGC"/>
    <property type="match status" value="1"/>
</dbReference>
<dbReference type="PROSITE" id="PS50011">
    <property type="entry name" value="PROTEIN_KINASE_DOM"/>
    <property type="match status" value="1"/>
</dbReference>
<dbReference type="EMBL" id="JABFTP020000062">
    <property type="protein sequence ID" value="KAL3274710.1"/>
    <property type="molecule type" value="Genomic_DNA"/>
</dbReference>
<dbReference type="AlphaFoldDB" id="A0ABD2N7F7"/>
<dbReference type="InterPro" id="IPR008271">
    <property type="entry name" value="Ser/Thr_kinase_AS"/>
</dbReference>
<reference evidence="8 9" key="1">
    <citation type="journal article" date="2021" name="BMC Biol.">
        <title>Horizontally acquired antibacterial genes associated with adaptive radiation of ladybird beetles.</title>
        <authorList>
            <person name="Li H.S."/>
            <person name="Tang X.F."/>
            <person name="Huang Y.H."/>
            <person name="Xu Z.Y."/>
            <person name="Chen M.L."/>
            <person name="Du X.Y."/>
            <person name="Qiu B.Y."/>
            <person name="Chen P.T."/>
            <person name="Zhang W."/>
            <person name="Slipinski A."/>
            <person name="Escalona H.E."/>
            <person name="Waterhouse R.M."/>
            <person name="Zwick A."/>
            <person name="Pang H."/>
        </authorList>
    </citation>
    <scope>NUCLEOTIDE SEQUENCE [LARGE SCALE GENOMIC DNA]</scope>
    <source>
        <strain evidence="8">SYSU2018</strain>
    </source>
</reference>
<keyword evidence="4" id="KW-0418">Kinase</keyword>
<evidence type="ECO:0000256" key="3">
    <source>
        <dbReference type="ARBA" id="ARBA00022741"/>
    </source>
</evidence>
<keyword evidence="3" id="KW-0547">Nucleotide-binding</keyword>
<comment type="caution">
    <text evidence="8">The sequence shown here is derived from an EMBL/GenBank/DDBJ whole genome shotgun (WGS) entry which is preliminary data.</text>
</comment>
<evidence type="ECO:0000313" key="9">
    <source>
        <dbReference type="Proteomes" id="UP001516400"/>
    </source>
</evidence>